<dbReference type="PANTHER" id="PTHR30126:SF40">
    <property type="entry name" value="HTH-TYPE TRANSCRIPTIONAL REGULATOR GLTR"/>
    <property type="match status" value="1"/>
</dbReference>
<evidence type="ECO:0000256" key="3">
    <source>
        <dbReference type="ARBA" id="ARBA00023125"/>
    </source>
</evidence>
<dbReference type="PRINTS" id="PR00039">
    <property type="entry name" value="HTHLYSR"/>
</dbReference>
<dbReference type="GO" id="GO:0000976">
    <property type="term" value="F:transcription cis-regulatory region binding"/>
    <property type="evidence" value="ECO:0007669"/>
    <property type="project" value="TreeGrafter"/>
</dbReference>
<evidence type="ECO:0000313" key="6">
    <source>
        <dbReference type="EMBL" id="EOO35457.1"/>
    </source>
</evidence>
<dbReference type="PANTHER" id="PTHR30126">
    <property type="entry name" value="HTH-TYPE TRANSCRIPTIONAL REGULATOR"/>
    <property type="match status" value="1"/>
</dbReference>
<dbReference type="AlphaFoldDB" id="A0A9W5V3B9"/>
<dbReference type="InterPro" id="IPR036388">
    <property type="entry name" value="WH-like_DNA-bd_sf"/>
</dbReference>
<dbReference type="InterPro" id="IPR036390">
    <property type="entry name" value="WH_DNA-bd_sf"/>
</dbReference>
<gene>
    <name evidence="6" type="ORF">IIU_02068</name>
</gene>
<accession>A0A9W5V3B9</accession>
<dbReference type="Proteomes" id="UP000014018">
    <property type="component" value="Unassembled WGS sequence"/>
</dbReference>
<organism evidence="6 7">
    <name type="scientific">Bacillus cereus VD133</name>
    <dbReference type="NCBI Taxonomy" id="1053233"/>
    <lineage>
        <taxon>Bacteria</taxon>
        <taxon>Bacillati</taxon>
        <taxon>Bacillota</taxon>
        <taxon>Bacilli</taxon>
        <taxon>Bacillales</taxon>
        <taxon>Bacillaceae</taxon>
        <taxon>Bacillus</taxon>
        <taxon>Bacillus cereus group</taxon>
    </lineage>
</organism>
<feature type="domain" description="HTH lysR-type" evidence="5">
    <location>
        <begin position="1"/>
        <end position="57"/>
    </location>
</feature>
<protein>
    <recommendedName>
        <fullName evidence="5">HTH lysR-type domain-containing protein</fullName>
    </recommendedName>
</protein>
<dbReference type="GO" id="GO:0003700">
    <property type="term" value="F:DNA-binding transcription factor activity"/>
    <property type="evidence" value="ECO:0007669"/>
    <property type="project" value="InterPro"/>
</dbReference>
<keyword evidence="2" id="KW-0805">Transcription regulation</keyword>
<comment type="caution">
    <text evidence="6">The sequence shown here is derived from an EMBL/GenBank/DDBJ whole genome shotgun (WGS) entry which is preliminary data.</text>
</comment>
<dbReference type="Gene3D" id="1.10.10.10">
    <property type="entry name" value="Winged helix-like DNA-binding domain superfamily/Winged helix DNA-binding domain"/>
    <property type="match status" value="1"/>
</dbReference>
<evidence type="ECO:0000256" key="2">
    <source>
        <dbReference type="ARBA" id="ARBA00023015"/>
    </source>
</evidence>
<evidence type="ECO:0000256" key="1">
    <source>
        <dbReference type="ARBA" id="ARBA00009437"/>
    </source>
</evidence>
<dbReference type="SUPFAM" id="SSF46785">
    <property type="entry name" value="Winged helix' DNA-binding domain"/>
    <property type="match status" value="1"/>
</dbReference>
<keyword evidence="4" id="KW-0804">Transcription</keyword>
<dbReference type="EMBL" id="AHFB01000039">
    <property type="protein sequence ID" value="EOO35457.1"/>
    <property type="molecule type" value="Genomic_DNA"/>
</dbReference>
<dbReference type="InterPro" id="IPR000847">
    <property type="entry name" value="LysR_HTH_N"/>
</dbReference>
<keyword evidence="3" id="KW-0238">DNA-binding</keyword>
<reference evidence="6 7" key="1">
    <citation type="submission" date="2012-12" db="EMBL/GenBank/DDBJ databases">
        <title>The Genome Sequence of Bacillus cereus VD133.</title>
        <authorList>
            <consortium name="The Broad Institute Genome Sequencing Platform"/>
            <consortium name="The Broad Institute Genome Sequencing Center for Infectious Disease"/>
            <person name="Feldgarden M."/>
            <person name="Van der Auwera G.A."/>
            <person name="Mahillon J."/>
            <person name="Duprez V."/>
            <person name="Timmery S."/>
            <person name="Mattelet C."/>
            <person name="Dierick K."/>
            <person name="Sun M."/>
            <person name="Yu Z."/>
            <person name="Zhu L."/>
            <person name="Hu X."/>
            <person name="Shank E.B."/>
            <person name="Swiecicka I."/>
            <person name="Hansen B.M."/>
            <person name="Andrup L."/>
            <person name="Walker B."/>
            <person name="Young S.K."/>
            <person name="Zeng Q."/>
            <person name="Gargeya S."/>
            <person name="Fitzgerald M."/>
            <person name="Haas B."/>
            <person name="Abouelleil A."/>
            <person name="Alvarado L."/>
            <person name="Arachchi H.M."/>
            <person name="Berlin A.M."/>
            <person name="Chapman S.B."/>
            <person name="Dewar J."/>
            <person name="Goldberg J."/>
            <person name="Griggs A."/>
            <person name="Gujja S."/>
            <person name="Hansen M."/>
            <person name="Howarth C."/>
            <person name="Imamovic A."/>
            <person name="Larimer J."/>
            <person name="McCowan C."/>
            <person name="Murphy C."/>
            <person name="Neiman D."/>
            <person name="Pearson M."/>
            <person name="Priest M."/>
            <person name="Roberts A."/>
            <person name="Saif S."/>
            <person name="Shea T."/>
            <person name="Sisk P."/>
            <person name="Sykes S."/>
            <person name="Wortman J."/>
            <person name="Nusbaum C."/>
            <person name="Birren B."/>
        </authorList>
    </citation>
    <scope>NUCLEOTIDE SEQUENCE [LARGE SCALE GENOMIC DNA]</scope>
    <source>
        <strain evidence="6 7">VD133</strain>
    </source>
</reference>
<evidence type="ECO:0000259" key="5">
    <source>
        <dbReference type="PROSITE" id="PS50931"/>
    </source>
</evidence>
<name>A0A9W5V3B9_BACCE</name>
<proteinExistence type="inferred from homology"/>
<dbReference type="PROSITE" id="PS50931">
    <property type="entry name" value="HTH_LYSR"/>
    <property type="match status" value="1"/>
</dbReference>
<evidence type="ECO:0000313" key="7">
    <source>
        <dbReference type="Proteomes" id="UP000014018"/>
    </source>
</evidence>
<sequence length="58" mass="6778">MEMKELLTFKKIIEEGTFSQAAKQLNYAQSTVTTHIKKLENEIGFLLFERGWDARLTE</sequence>
<dbReference type="Pfam" id="PF00126">
    <property type="entry name" value="HTH_1"/>
    <property type="match status" value="1"/>
</dbReference>
<comment type="similarity">
    <text evidence="1">Belongs to the LysR transcriptional regulatory family.</text>
</comment>
<evidence type="ECO:0000256" key="4">
    <source>
        <dbReference type="ARBA" id="ARBA00023163"/>
    </source>
</evidence>